<dbReference type="Pfam" id="PF00975">
    <property type="entry name" value="Thioesterase"/>
    <property type="match status" value="1"/>
</dbReference>
<proteinExistence type="inferred from homology"/>
<dbReference type="AlphaFoldDB" id="A0A4V3RJN3"/>
<protein>
    <submittedName>
        <fullName evidence="3">Thioesterase</fullName>
    </submittedName>
</protein>
<name>A0A4V3RJN3_STEMA</name>
<feature type="domain" description="Thioesterase" evidence="2">
    <location>
        <begin position="24"/>
        <end position="234"/>
    </location>
</feature>
<dbReference type="SUPFAM" id="SSF53474">
    <property type="entry name" value="alpha/beta-Hydrolases"/>
    <property type="match status" value="1"/>
</dbReference>
<dbReference type="InterPro" id="IPR012223">
    <property type="entry name" value="TEII"/>
</dbReference>
<reference evidence="3 4" key="1">
    <citation type="submission" date="2019-04" db="EMBL/GenBank/DDBJ databases">
        <title>Microbes associate with the intestines of laboratory mice.</title>
        <authorList>
            <person name="Navarre W."/>
            <person name="Wong E."/>
            <person name="Huang K."/>
            <person name="Tropini C."/>
            <person name="Ng K."/>
            <person name="Yu B."/>
        </authorList>
    </citation>
    <scope>NUCLEOTIDE SEQUENCE [LARGE SCALE GENOMIC DNA]</scope>
    <source>
        <strain evidence="3 4">NM62_B4-13</strain>
    </source>
</reference>
<accession>A0A4V3RJN3</accession>
<evidence type="ECO:0000256" key="1">
    <source>
        <dbReference type="ARBA" id="ARBA00007169"/>
    </source>
</evidence>
<dbReference type="InterPro" id="IPR029058">
    <property type="entry name" value="AB_hydrolase_fold"/>
</dbReference>
<dbReference type="InterPro" id="IPR001031">
    <property type="entry name" value="Thioesterase"/>
</dbReference>
<dbReference type="GO" id="GO:0008610">
    <property type="term" value="P:lipid biosynthetic process"/>
    <property type="evidence" value="ECO:0007669"/>
    <property type="project" value="TreeGrafter"/>
</dbReference>
<evidence type="ECO:0000313" key="3">
    <source>
        <dbReference type="EMBL" id="TGY36620.1"/>
    </source>
</evidence>
<dbReference type="OrthoDB" id="8480037at2"/>
<comment type="similarity">
    <text evidence="1">Belongs to the thioesterase family.</text>
</comment>
<dbReference type="Gene3D" id="3.40.50.1820">
    <property type="entry name" value="alpha/beta hydrolase"/>
    <property type="match status" value="1"/>
</dbReference>
<comment type="caution">
    <text evidence="3">The sequence shown here is derived from an EMBL/GenBank/DDBJ whole genome shotgun (WGS) entry which is preliminary data.</text>
</comment>
<gene>
    <name evidence="3" type="ORF">E5352_03760</name>
</gene>
<organism evidence="3 4">
    <name type="scientific">Stenotrophomonas maltophilia</name>
    <name type="common">Pseudomonas maltophilia</name>
    <name type="synonym">Xanthomonas maltophilia</name>
    <dbReference type="NCBI Taxonomy" id="40324"/>
    <lineage>
        <taxon>Bacteria</taxon>
        <taxon>Pseudomonadati</taxon>
        <taxon>Pseudomonadota</taxon>
        <taxon>Gammaproteobacteria</taxon>
        <taxon>Lysobacterales</taxon>
        <taxon>Lysobacteraceae</taxon>
        <taxon>Stenotrophomonas</taxon>
        <taxon>Stenotrophomonas maltophilia group</taxon>
    </lineage>
</organism>
<dbReference type="EMBL" id="SRYW01000002">
    <property type="protein sequence ID" value="TGY36620.1"/>
    <property type="molecule type" value="Genomic_DNA"/>
</dbReference>
<dbReference type="PANTHER" id="PTHR11487:SF0">
    <property type="entry name" value="S-ACYL FATTY ACID SYNTHASE THIOESTERASE, MEDIUM CHAIN"/>
    <property type="match status" value="1"/>
</dbReference>
<dbReference type="Proteomes" id="UP000306631">
    <property type="component" value="Unassembled WGS sequence"/>
</dbReference>
<sequence>MHKVEQGSARSVIALARNDDARVRLFCFPFAGGGASVFRKWTPHVSRDVQMMAIQMPGRESRLSEDLHVDMPVAVAAIVDDLLPWLDRPFAFLGHSLGSLMSFCVARELRERGAPMPLHMFLSARRAPHLAGPRRALHGLPRDELLRELRSLEGTPSAVLEHEELLELLLPILRADFQLNERYVHADAAPLPCTATVMGGLSDHAADRAQLAQWAQHFAGPTELDMFPGGHFYVDQMLPVLGARIGQRLLSSVGRGTVVETACAAG</sequence>
<dbReference type="PANTHER" id="PTHR11487">
    <property type="entry name" value="THIOESTERASE"/>
    <property type="match status" value="1"/>
</dbReference>
<evidence type="ECO:0000313" key="4">
    <source>
        <dbReference type="Proteomes" id="UP000306631"/>
    </source>
</evidence>
<evidence type="ECO:0000259" key="2">
    <source>
        <dbReference type="Pfam" id="PF00975"/>
    </source>
</evidence>